<evidence type="ECO:0000313" key="9">
    <source>
        <dbReference type="EMBL" id="KAF2202990.1"/>
    </source>
</evidence>
<comment type="similarity">
    <text evidence="2 7">Belongs to the cytochrome P450 family.</text>
</comment>
<name>A0A9P4JPV8_9PLEO</name>
<dbReference type="EMBL" id="ML993917">
    <property type="protein sequence ID" value="KAF2202990.1"/>
    <property type="molecule type" value="Genomic_DNA"/>
</dbReference>
<gene>
    <name evidence="9" type="ORF">GQ43DRAFT_412572</name>
</gene>
<dbReference type="Proteomes" id="UP000799536">
    <property type="component" value="Unassembled WGS sequence"/>
</dbReference>
<dbReference type="OrthoDB" id="6692864at2759"/>
<dbReference type="GO" id="GO:0020037">
    <property type="term" value="F:heme binding"/>
    <property type="evidence" value="ECO:0007669"/>
    <property type="project" value="InterPro"/>
</dbReference>
<keyword evidence="7" id="KW-0349">Heme</keyword>
<feature type="transmembrane region" description="Helical" evidence="8">
    <location>
        <begin position="31"/>
        <end position="49"/>
    </location>
</feature>
<dbReference type="PANTHER" id="PTHR24305">
    <property type="entry name" value="CYTOCHROME P450"/>
    <property type="match status" value="1"/>
</dbReference>
<evidence type="ECO:0000256" key="5">
    <source>
        <dbReference type="ARBA" id="ARBA00023004"/>
    </source>
</evidence>
<dbReference type="GO" id="GO:0004497">
    <property type="term" value="F:monooxygenase activity"/>
    <property type="evidence" value="ECO:0007669"/>
    <property type="project" value="UniProtKB-KW"/>
</dbReference>
<evidence type="ECO:0000256" key="3">
    <source>
        <dbReference type="ARBA" id="ARBA00022723"/>
    </source>
</evidence>
<protein>
    <submittedName>
        <fullName evidence="9">Cytochrome P450</fullName>
    </submittedName>
</protein>
<evidence type="ECO:0000256" key="8">
    <source>
        <dbReference type="SAM" id="Phobius"/>
    </source>
</evidence>
<reference evidence="9" key="1">
    <citation type="journal article" date="2020" name="Stud. Mycol.">
        <title>101 Dothideomycetes genomes: a test case for predicting lifestyles and emergence of pathogens.</title>
        <authorList>
            <person name="Haridas S."/>
            <person name="Albert R."/>
            <person name="Binder M."/>
            <person name="Bloem J."/>
            <person name="Labutti K."/>
            <person name="Salamov A."/>
            <person name="Andreopoulos B."/>
            <person name="Baker S."/>
            <person name="Barry K."/>
            <person name="Bills G."/>
            <person name="Bluhm B."/>
            <person name="Cannon C."/>
            <person name="Castanera R."/>
            <person name="Culley D."/>
            <person name="Daum C."/>
            <person name="Ezra D."/>
            <person name="Gonzalez J."/>
            <person name="Henrissat B."/>
            <person name="Kuo A."/>
            <person name="Liang C."/>
            <person name="Lipzen A."/>
            <person name="Lutzoni F."/>
            <person name="Magnuson J."/>
            <person name="Mondo S."/>
            <person name="Nolan M."/>
            <person name="Ohm R."/>
            <person name="Pangilinan J."/>
            <person name="Park H.-J."/>
            <person name="Ramirez L."/>
            <person name="Alfaro M."/>
            <person name="Sun H."/>
            <person name="Tritt A."/>
            <person name="Yoshinaga Y."/>
            <person name="Zwiers L.-H."/>
            <person name="Turgeon B."/>
            <person name="Goodwin S."/>
            <person name="Spatafora J."/>
            <person name="Crous P."/>
            <person name="Grigoriev I."/>
        </authorList>
    </citation>
    <scope>NUCLEOTIDE SEQUENCE</scope>
    <source>
        <strain evidence="9">ATCC 74209</strain>
    </source>
</reference>
<keyword evidence="10" id="KW-1185">Reference proteome</keyword>
<keyword evidence="3 7" id="KW-0479">Metal-binding</keyword>
<comment type="cofactor">
    <cofactor evidence="1">
        <name>heme</name>
        <dbReference type="ChEBI" id="CHEBI:30413"/>
    </cofactor>
</comment>
<keyword evidence="5 7" id="KW-0408">Iron</keyword>
<proteinExistence type="inferred from homology"/>
<sequence>MYPPLLVFLLGILTHISYFRKGEHHRHAPQIFFFYAIVPSLLSLLDSFLSPPRRLVPILFSLFFHILGLLGSIVIYRLFFHRLNSFDGPYLLRITKLWHVWKVRNRKNYLYLEELRREYGSFVRTGPNEITIFDPSIFTLTSGPGTSCIKSDWYDVLHPLVAINSIRKKEGYAARRKIWDDAFKSSALKKDTPTVLKYANQLLQRLKESADSDHPVKLSDLFARYAYTIMSELAFGKQVQDLRDEVVGRNISLTHKGMAVLGVISPAPWLAQLLLRFPVISQSWNRLIQWTGDYLDESLKANKSEDNAASWLIDAARNDDGCFKDRKALYGDAFSVCVAGSHSVGATLTCLFYQLARNPRVQQKLREEIKSACIPSEYEEFQKATYLDACIDETLRLHPVLLTAGARQTTARGLTVAGRYIPPYTNIIAPRYSIGRLESCFAKPTEFIPERWTENSEMVKDRRAYNGFSIGRHTCPGKRLGLIETRIATAMLLKEYKVCLAPGEGNETRVENDMTDNFTMAPGDLEVVFVKV</sequence>
<dbReference type="PANTHER" id="PTHR24305:SF187">
    <property type="entry name" value="P450, PUTATIVE (EUROFUNG)-RELATED"/>
    <property type="match status" value="1"/>
</dbReference>
<dbReference type="SUPFAM" id="SSF48264">
    <property type="entry name" value="Cytochrome P450"/>
    <property type="match status" value="1"/>
</dbReference>
<dbReference type="PROSITE" id="PS00086">
    <property type="entry name" value="CYTOCHROME_P450"/>
    <property type="match status" value="1"/>
</dbReference>
<keyword evidence="8" id="KW-1133">Transmembrane helix</keyword>
<dbReference type="AlphaFoldDB" id="A0A9P4JPV8"/>
<accession>A0A9P4JPV8</accession>
<keyword evidence="8" id="KW-0472">Membrane</keyword>
<dbReference type="InterPro" id="IPR017972">
    <property type="entry name" value="Cyt_P450_CS"/>
</dbReference>
<organism evidence="9 10">
    <name type="scientific">Delitschia confertaspora ATCC 74209</name>
    <dbReference type="NCBI Taxonomy" id="1513339"/>
    <lineage>
        <taxon>Eukaryota</taxon>
        <taxon>Fungi</taxon>
        <taxon>Dikarya</taxon>
        <taxon>Ascomycota</taxon>
        <taxon>Pezizomycotina</taxon>
        <taxon>Dothideomycetes</taxon>
        <taxon>Pleosporomycetidae</taxon>
        <taxon>Pleosporales</taxon>
        <taxon>Delitschiaceae</taxon>
        <taxon>Delitschia</taxon>
    </lineage>
</organism>
<evidence type="ECO:0000256" key="4">
    <source>
        <dbReference type="ARBA" id="ARBA00023002"/>
    </source>
</evidence>
<dbReference type="InterPro" id="IPR001128">
    <property type="entry name" value="Cyt_P450"/>
</dbReference>
<evidence type="ECO:0000313" key="10">
    <source>
        <dbReference type="Proteomes" id="UP000799536"/>
    </source>
</evidence>
<dbReference type="GO" id="GO:0005506">
    <property type="term" value="F:iron ion binding"/>
    <property type="evidence" value="ECO:0007669"/>
    <property type="project" value="InterPro"/>
</dbReference>
<dbReference type="Pfam" id="PF00067">
    <property type="entry name" value="p450"/>
    <property type="match status" value="1"/>
</dbReference>
<dbReference type="Gene3D" id="1.10.630.10">
    <property type="entry name" value="Cytochrome P450"/>
    <property type="match status" value="1"/>
</dbReference>
<evidence type="ECO:0000256" key="7">
    <source>
        <dbReference type="RuleBase" id="RU000461"/>
    </source>
</evidence>
<dbReference type="GO" id="GO:0016705">
    <property type="term" value="F:oxidoreductase activity, acting on paired donors, with incorporation or reduction of molecular oxygen"/>
    <property type="evidence" value="ECO:0007669"/>
    <property type="project" value="InterPro"/>
</dbReference>
<dbReference type="InterPro" id="IPR036396">
    <property type="entry name" value="Cyt_P450_sf"/>
</dbReference>
<evidence type="ECO:0000256" key="1">
    <source>
        <dbReference type="ARBA" id="ARBA00001971"/>
    </source>
</evidence>
<keyword evidence="6 7" id="KW-0503">Monooxygenase</keyword>
<comment type="caution">
    <text evidence="9">The sequence shown here is derived from an EMBL/GenBank/DDBJ whole genome shotgun (WGS) entry which is preliminary data.</text>
</comment>
<keyword evidence="4 7" id="KW-0560">Oxidoreductase</keyword>
<dbReference type="PRINTS" id="PR00385">
    <property type="entry name" value="P450"/>
</dbReference>
<evidence type="ECO:0000256" key="6">
    <source>
        <dbReference type="ARBA" id="ARBA00023033"/>
    </source>
</evidence>
<keyword evidence="8" id="KW-0812">Transmembrane</keyword>
<dbReference type="InterPro" id="IPR050121">
    <property type="entry name" value="Cytochrome_P450_monoxygenase"/>
</dbReference>
<feature type="transmembrane region" description="Helical" evidence="8">
    <location>
        <begin position="56"/>
        <end position="79"/>
    </location>
</feature>
<evidence type="ECO:0000256" key="2">
    <source>
        <dbReference type="ARBA" id="ARBA00010617"/>
    </source>
</evidence>